<keyword evidence="5 7" id="KW-1133">Transmembrane helix</keyword>
<dbReference type="Gene3D" id="1.10.287.1260">
    <property type="match status" value="1"/>
</dbReference>
<dbReference type="Pfam" id="PF00924">
    <property type="entry name" value="MS_channel_2nd"/>
    <property type="match status" value="1"/>
</dbReference>
<comment type="caution">
    <text evidence="10">The sequence shown here is derived from an EMBL/GenBank/DDBJ whole genome shotgun (WGS) entry which is preliminary data.</text>
</comment>
<comment type="subcellular location">
    <subcellularLocation>
        <location evidence="1">Cell membrane</location>
        <topology evidence="1">Multi-pass membrane protein</topology>
    </subcellularLocation>
</comment>
<sequence length="310" mass="33781">MIVHLIAAAASQETTTAAPQETIAALQEVQENLEQLKPNVMLETIKGWMPSIISFGISILLAIVIFFIGSRVIKILHGMLNRSFKRVDMEVSVRKFLLSVINAAMYCLLAFIIAGQVGVNSASIVALLGSASIAIGLAVQGSLANFAGGVLILLMKPFRVGDYIVSESGEGTVRTIGLVYTVLTTADNKQVVIPNGTLSNHPLTNVTAMDKRRLDILVEIGYGADLKKAKELLQMIFDSQPEVKKDEPIDIFVNALSANSVTLGGRGWTLVEDYWTARWKILERIKLEFDEAGIEIPYSQLDVHIKDGGR</sequence>
<dbReference type="OrthoDB" id="9809206at2"/>
<dbReference type="SUPFAM" id="SSF82689">
    <property type="entry name" value="Mechanosensitive channel protein MscS (YggB), C-terminal domain"/>
    <property type="match status" value="1"/>
</dbReference>
<evidence type="ECO:0000256" key="6">
    <source>
        <dbReference type="ARBA" id="ARBA00023136"/>
    </source>
</evidence>
<dbReference type="InterPro" id="IPR008910">
    <property type="entry name" value="MSC_TM_helix"/>
</dbReference>
<evidence type="ECO:0000313" key="10">
    <source>
        <dbReference type="EMBL" id="PPK83447.1"/>
    </source>
</evidence>
<dbReference type="Gene3D" id="2.30.30.60">
    <property type="match status" value="1"/>
</dbReference>
<dbReference type="InterPro" id="IPR045275">
    <property type="entry name" value="MscS_archaea/bacteria_type"/>
</dbReference>
<dbReference type="InterPro" id="IPR010920">
    <property type="entry name" value="LSM_dom_sf"/>
</dbReference>
<comment type="similarity">
    <text evidence="2">Belongs to the MscS (TC 1.A.23) family.</text>
</comment>
<evidence type="ECO:0000313" key="11">
    <source>
        <dbReference type="Proteomes" id="UP000237749"/>
    </source>
</evidence>
<evidence type="ECO:0000259" key="9">
    <source>
        <dbReference type="Pfam" id="PF21082"/>
    </source>
</evidence>
<dbReference type="GO" id="GO:0005886">
    <property type="term" value="C:plasma membrane"/>
    <property type="evidence" value="ECO:0007669"/>
    <property type="project" value="UniProtKB-SubCell"/>
</dbReference>
<keyword evidence="6 7" id="KW-0472">Membrane</keyword>
<keyword evidence="11" id="KW-1185">Reference proteome</keyword>
<feature type="transmembrane region" description="Helical" evidence="7">
    <location>
        <begin position="124"/>
        <end position="154"/>
    </location>
</feature>
<dbReference type="PANTHER" id="PTHR30221">
    <property type="entry name" value="SMALL-CONDUCTANCE MECHANOSENSITIVE CHANNEL"/>
    <property type="match status" value="1"/>
</dbReference>
<evidence type="ECO:0000256" key="2">
    <source>
        <dbReference type="ARBA" id="ARBA00008017"/>
    </source>
</evidence>
<gene>
    <name evidence="10" type="ORF">BXY41_101511</name>
</gene>
<dbReference type="Pfam" id="PF05552">
    <property type="entry name" value="MS_channel_1st_1"/>
    <property type="match status" value="1"/>
</dbReference>
<accession>A0A2S6HZ64</accession>
<dbReference type="RefSeq" id="WP_104434235.1">
    <property type="nucleotide sequence ID" value="NZ_PTJA01000001.1"/>
</dbReference>
<dbReference type="InterPro" id="IPR049278">
    <property type="entry name" value="MS_channel_C"/>
</dbReference>
<dbReference type="Gene3D" id="3.30.70.100">
    <property type="match status" value="1"/>
</dbReference>
<evidence type="ECO:0000256" key="3">
    <source>
        <dbReference type="ARBA" id="ARBA00022475"/>
    </source>
</evidence>
<keyword evidence="3" id="KW-1003">Cell membrane</keyword>
<dbReference type="PROSITE" id="PS01246">
    <property type="entry name" value="UPF0003"/>
    <property type="match status" value="1"/>
</dbReference>
<reference evidence="10 11" key="1">
    <citation type="submission" date="2018-02" db="EMBL/GenBank/DDBJ databases">
        <title>Genomic Encyclopedia of Archaeal and Bacterial Type Strains, Phase II (KMG-II): from individual species to whole genera.</title>
        <authorList>
            <person name="Goeker M."/>
        </authorList>
    </citation>
    <scope>NUCLEOTIDE SEQUENCE [LARGE SCALE GENOMIC DNA]</scope>
    <source>
        <strain evidence="10 11">DSM 3808</strain>
    </source>
</reference>
<dbReference type="SUPFAM" id="SSF50182">
    <property type="entry name" value="Sm-like ribonucleoproteins"/>
    <property type="match status" value="1"/>
</dbReference>
<proteinExistence type="inferred from homology"/>
<protein>
    <submittedName>
        <fullName evidence="10">Small conductance mechanosensitive channel</fullName>
    </submittedName>
</protein>
<evidence type="ECO:0000256" key="4">
    <source>
        <dbReference type="ARBA" id="ARBA00022692"/>
    </source>
</evidence>
<feature type="transmembrane region" description="Helical" evidence="7">
    <location>
        <begin position="52"/>
        <end position="76"/>
    </location>
</feature>
<evidence type="ECO:0000256" key="1">
    <source>
        <dbReference type="ARBA" id="ARBA00004651"/>
    </source>
</evidence>
<dbReference type="Pfam" id="PF21082">
    <property type="entry name" value="MS_channel_3rd"/>
    <property type="match status" value="1"/>
</dbReference>
<dbReference type="AlphaFoldDB" id="A0A2S6HZ64"/>
<dbReference type="SUPFAM" id="SSF82861">
    <property type="entry name" value="Mechanosensitive channel protein MscS (YggB), transmembrane region"/>
    <property type="match status" value="1"/>
</dbReference>
<organism evidence="10 11">
    <name type="scientific">Lacrimispora xylanisolvens</name>
    <dbReference type="NCBI Taxonomy" id="384636"/>
    <lineage>
        <taxon>Bacteria</taxon>
        <taxon>Bacillati</taxon>
        <taxon>Bacillota</taxon>
        <taxon>Clostridia</taxon>
        <taxon>Lachnospirales</taxon>
        <taxon>Lachnospiraceae</taxon>
        <taxon>Lacrimispora</taxon>
    </lineage>
</organism>
<dbReference type="InterPro" id="IPR011014">
    <property type="entry name" value="MscS_channel_TM-2"/>
</dbReference>
<dbReference type="Proteomes" id="UP000237749">
    <property type="component" value="Unassembled WGS sequence"/>
</dbReference>
<evidence type="ECO:0000256" key="7">
    <source>
        <dbReference type="SAM" id="Phobius"/>
    </source>
</evidence>
<feature type="domain" description="Mechanosensitive ion channel MscS" evidence="8">
    <location>
        <begin position="142"/>
        <end position="207"/>
    </location>
</feature>
<keyword evidence="4 7" id="KW-0812">Transmembrane</keyword>
<dbReference type="InterPro" id="IPR023408">
    <property type="entry name" value="MscS_beta-dom_sf"/>
</dbReference>
<evidence type="ECO:0000256" key="5">
    <source>
        <dbReference type="ARBA" id="ARBA00022989"/>
    </source>
</evidence>
<name>A0A2S6HZ64_9FIRM</name>
<feature type="transmembrane region" description="Helical" evidence="7">
    <location>
        <begin position="96"/>
        <end position="118"/>
    </location>
</feature>
<dbReference type="EMBL" id="PTJA01000001">
    <property type="protein sequence ID" value="PPK83447.1"/>
    <property type="molecule type" value="Genomic_DNA"/>
</dbReference>
<dbReference type="InterPro" id="IPR006685">
    <property type="entry name" value="MscS_channel_2nd"/>
</dbReference>
<dbReference type="InterPro" id="IPR011066">
    <property type="entry name" value="MscS_channel_C_sf"/>
</dbReference>
<dbReference type="InterPro" id="IPR006686">
    <property type="entry name" value="MscS_channel_CS"/>
</dbReference>
<dbReference type="GO" id="GO:0008381">
    <property type="term" value="F:mechanosensitive monoatomic ion channel activity"/>
    <property type="evidence" value="ECO:0007669"/>
    <property type="project" value="InterPro"/>
</dbReference>
<feature type="domain" description="Mechanosensitive ion channel MscS C-terminal" evidence="9">
    <location>
        <begin position="218"/>
        <end position="296"/>
    </location>
</feature>
<evidence type="ECO:0000259" key="8">
    <source>
        <dbReference type="Pfam" id="PF00924"/>
    </source>
</evidence>
<dbReference type="PANTHER" id="PTHR30221:SF1">
    <property type="entry name" value="SMALL-CONDUCTANCE MECHANOSENSITIVE CHANNEL"/>
    <property type="match status" value="1"/>
</dbReference>